<feature type="coiled-coil region" evidence="6">
    <location>
        <begin position="55"/>
        <end position="103"/>
    </location>
</feature>
<dbReference type="RefSeq" id="XP_043132672.1">
    <property type="nucleotide sequence ID" value="XM_043276134.1"/>
</dbReference>
<reference evidence="8" key="2">
    <citation type="submission" date="2021-02" db="EMBL/GenBank/DDBJ databases">
        <title>Aspergillus chevalieri M1 genome sequence.</title>
        <authorList>
            <person name="Kadooka C."/>
            <person name="Mori K."/>
            <person name="Futagami T."/>
        </authorList>
    </citation>
    <scope>NUCLEOTIDE SEQUENCE</scope>
    <source>
        <strain evidence="8">M1</strain>
    </source>
</reference>
<name>A0A7R7VGA4_ASPCH</name>
<evidence type="ECO:0000259" key="7">
    <source>
        <dbReference type="PROSITE" id="PS50048"/>
    </source>
</evidence>
<dbReference type="GO" id="GO:0006351">
    <property type="term" value="P:DNA-templated transcription"/>
    <property type="evidence" value="ECO:0007669"/>
    <property type="project" value="InterPro"/>
</dbReference>
<accession>A0A7R7VGA4</accession>
<dbReference type="Gene3D" id="4.10.240.10">
    <property type="entry name" value="Zn(2)-C6 fungal-type DNA-binding domain"/>
    <property type="match status" value="1"/>
</dbReference>
<dbReference type="SUPFAM" id="SSF57701">
    <property type="entry name" value="Zn2/Cys6 DNA-binding domain"/>
    <property type="match status" value="1"/>
</dbReference>
<reference evidence="8" key="1">
    <citation type="submission" date="2021-01" db="EMBL/GenBank/DDBJ databases">
        <authorList>
            <consortium name="Aspergillus chevalieri M1 genome sequencing consortium"/>
            <person name="Kazuki M."/>
            <person name="Futagami T."/>
        </authorList>
    </citation>
    <scope>NUCLEOTIDE SEQUENCE</scope>
    <source>
        <strain evidence="8">M1</strain>
    </source>
</reference>
<dbReference type="GO" id="GO:0003677">
    <property type="term" value="F:DNA binding"/>
    <property type="evidence" value="ECO:0007669"/>
    <property type="project" value="UniProtKB-KW"/>
</dbReference>
<dbReference type="SMART" id="SM00906">
    <property type="entry name" value="Fungal_trans"/>
    <property type="match status" value="1"/>
</dbReference>
<evidence type="ECO:0000256" key="1">
    <source>
        <dbReference type="ARBA" id="ARBA00022723"/>
    </source>
</evidence>
<keyword evidence="1" id="KW-0479">Metal-binding</keyword>
<dbReference type="Proteomes" id="UP000637239">
    <property type="component" value="Chromosome 1"/>
</dbReference>
<dbReference type="SMART" id="SM00066">
    <property type="entry name" value="GAL4"/>
    <property type="match status" value="1"/>
</dbReference>
<dbReference type="KEGG" id="ache:ACHE_11552A"/>
<dbReference type="Pfam" id="PF00172">
    <property type="entry name" value="Zn_clus"/>
    <property type="match status" value="1"/>
</dbReference>
<evidence type="ECO:0000256" key="2">
    <source>
        <dbReference type="ARBA" id="ARBA00023015"/>
    </source>
</evidence>
<dbReference type="GO" id="GO:0008270">
    <property type="term" value="F:zinc ion binding"/>
    <property type="evidence" value="ECO:0007669"/>
    <property type="project" value="InterPro"/>
</dbReference>
<dbReference type="CDD" id="cd12148">
    <property type="entry name" value="fungal_TF_MHR"/>
    <property type="match status" value="1"/>
</dbReference>
<gene>
    <name evidence="8" type="ORF">ACHE_11552A</name>
</gene>
<dbReference type="CDD" id="cd00067">
    <property type="entry name" value="GAL4"/>
    <property type="match status" value="1"/>
</dbReference>
<sequence length="723" mass="81756">MVQVCDRCRVKRVKCDGQQPKCGKCERAGVDCTTSAKLRRKTTPRGYVEPTRETIQQLRGELQRAHDQVRDVSAQVEELRATVARQNEELEQLKQLSSNINRVPSSHKGSSQGPVVGHLGRLVLGDSNAEFFAGSTTGVHFILSAQQQYQRRFQCPDHFPEGIFRLHILKVCHGRVQMSPSEPYLHWIEPQFLNLPKIEYEFLSQQDLTSFEAVFDRFQHCWGMLYPVLLSKQFFAALDQLFRGIRTSSDVSFLLQVYALLALDAFSHHRTHSGVLHHTLTQSHYDRMLSDLFGRMPNRGDLTTLQALLLYLLYLQSTSQHSLGLRICGMTVRLAQSLGLHRHSRRFRHILGETELRKRLWWCVYILDVQSSVLFGLPRTVQHADVDVDLPFNADFDDLHCEQLSYPLPGETTRVEPFIHYIQLSQLLSRCLQQMYTTTDRRGAVGKIQHLQREVDVWGQNVQSSQSDIALMVDIGKDSSGETSRYISLWLSLLAQFTSILIHRPALTFSPEEPQFGKSLDVCVESASQIIACFENGRDHHLLPRMWPAGYHLLFQSALMLLYNCWVRGPQEASTSQPSSLNLATSSDSMKPVQTAIELLKPKSTTAHDIASTPGDLNSGLSPEAISELSQASSFLQHLYNQSLWTNSRSIGQPLSLAQSPSLPISHSIFTSSPAQTPRSFDYSSVLDPMSIAAATWTPFSIDEVNQMEPFEFTDSFLVPWGN</sequence>
<dbReference type="GeneID" id="66978509"/>
<evidence type="ECO:0000313" key="8">
    <source>
        <dbReference type="EMBL" id="BCR84150.1"/>
    </source>
</evidence>
<evidence type="ECO:0000256" key="3">
    <source>
        <dbReference type="ARBA" id="ARBA00023125"/>
    </source>
</evidence>
<evidence type="ECO:0000256" key="5">
    <source>
        <dbReference type="ARBA" id="ARBA00023242"/>
    </source>
</evidence>
<keyword evidence="2" id="KW-0805">Transcription regulation</keyword>
<dbReference type="EMBL" id="AP024416">
    <property type="protein sequence ID" value="BCR84150.1"/>
    <property type="molecule type" value="Genomic_DNA"/>
</dbReference>
<dbReference type="InterPro" id="IPR050987">
    <property type="entry name" value="AtrR-like"/>
</dbReference>
<organism evidence="8 9">
    <name type="scientific">Aspergillus chevalieri</name>
    <name type="common">Eurotium chevalieri</name>
    <dbReference type="NCBI Taxonomy" id="182096"/>
    <lineage>
        <taxon>Eukaryota</taxon>
        <taxon>Fungi</taxon>
        <taxon>Dikarya</taxon>
        <taxon>Ascomycota</taxon>
        <taxon>Pezizomycotina</taxon>
        <taxon>Eurotiomycetes</taxon>
        <taxon>Eurotiomycetidae</taxon>
        <taxon>Eurotiales</taxon>
        <taxon>Aspergillaceae</taxon>
        <taxon>Aspergillus</taxon>
        <taxon>Aspergillus subgen. Aspergillus</taxon>
    </lineage>
</organism>
<dbReference type="InterPro" id="IPR001138">
    <property type="entry name" value="Zn2Cys6_DnaBD"/>
</dbReference>
<proteinExistence type="predicted"/>
<evidence type="ECO:0000256" key="4">
    <source>
        <dbReference type="ARBA" id="ARBA00023163"/>
    </source>
</evidence>
<dbReference type="GO" id="GO:0000981">
    <property type="term" value="F:DNA-binding transcription factor activity, RNA polymerase II-specific"/>
    <property type="evidence" value="ECO:0007669"/>
    <property type="project" value="InterPro"/>
</dbReference>
<protein>
    <recommendedName>
        <fullName evidence="7">Zn(2)-C6 fungal-type domain-containing protein</fullName>
    </recommendedName>
</protein>
<dbReference type="PANTHER" id="PTHR46910">
    <property type="entry name" value="TRANSCRIPTION FACTOR PDR1"/>
    <property type="match status" value="1"/>
</dbReference>
<dbReference type="PROSITE" id="PS50048">
    <property type="entry name" value="ZN2_CY6_FUNGAL_2"/>
    <property type="match status" value="1"/>
</dbReference>
<keyword evidence="4" id="KW-0804">Transcription</keyword>
<keyword evidence="5" id="KW-0539">Nucleus</keyword>
<keyword evidence="9" id="KW-1185">Reference proteome</keyword>
<evidence type="ECO:0000256" key="6">
    <source>
        <dbReference type="SAM" id="Coils"/>
    </source>
</evidence>
<dbReference type="PANTHER" id="PTHR46910:SF12">
    <property type="entry name" value="REGULATORY PROTEIN CAT8"/>
    <property type="match status" value="1"/>
</dbReference>
<evidence type="ECO:0000313" key="9">
    <source>
        <dbReference type="Proteomes" id="UP000637239"/>
    </source>
</evidence>
<dbReference type="Pfam" id="PF04082">
    <property type="entry name" value="Fungal_trans"/>
    <property type="match status" value="1"/>
</dbReference>
<dbReference type="AlphaFoldDB" id="A0A7R7VGA4"/>
<dbReference type="InterPro" id="IPR007219">
    <property type="entry name" value="XnlR_reg_dom"/>
</dbReference>
<feature type="domain" description="Zn(2)-C6 fungal-type" evidence="7">
    <location>
        <begin position="4"/>
        <end position="34"/>
    </location>
</feature>
<keyword evidence="3" id="KW-0238">DNA-binding</keyword>
<keyword evidence="6" id="KW-0175">Coiled coil</keyword>
<dbReference type="InterPro" id="IPR036864">
    <property type="entry name" value="Zn2-C6_fun-type_DNA-bd_sf"/>
</dbReference>